<dbReference type="Proteomes" id="UP000604825">
    <property type="component" value="Unassembled WGS sequence"/>
</dbReference>
<reference evidence="1" key="1">
    <citation type="submission" date="2020-10" db="EMBL/GenBank/DDBJ databases">
        <authorList>
            <person name="Han B."/>
            <person name="Lu T."/>
            <person name="Zhao Q."/>
            <person name="Huang X."/>
            <person name="Zhao Y."/>
        </authorList>
    </citation>
    <scope>NUCLEOTIDE SEQUENCE</scope>
</reference>
<accession>A0A811MXP4</accession>
<protein>
    <submittedName>
        <fullName evidence="1">Uncharacterized protein</fullName>
    </submittedName>
</protein>
<sequence>MARVPESVFANFGLALRGRRMARPWPQVFTDGELRGGVTGALIEPPWINSGGRSGCFFDGVPLENVLSHGRIGLPSIPPLTISLGGRKGEDAPLGNEEEVGLALYDARGLTWYDEHGLGDTEQPI</sequence>
<name>A0A811MXP4_9POAL</name>
<keyword evidence="2" id="KW-1185">Reference proteome</keyword>
<evidence type="ECO:0000313" key="1">
    <source>
        <dbReference type="EMBL" id="CAD6212794.1"/>
    </source>
</evidence>
<dbReference type="AlphaFoldDB" id="A0A811MXP4"/>
<organism evidence="1 2">
    <name type="scientific">Miscanthus lutarioriparius</name>
    <dbReference type="NCBI Taxonomy" id="422564"/>
    <lineage>
        <taxon>Eukaryota</taxon>
        <taxon>Viridiplantae</taxon>
        <taxon>Streptophyta</taxon>
        <taxon>Embryophyta</taxon>
        <taxon>Tracheophyta</taxon>
        <taxon>Spermatophyta</taxon>
        <taxon>Magnoliopsida</taxon>
        <taxon>Liliopsida</taxon>
        <taxon>Poales</taxon>
        <taxon>Poaceae</taxon>
        <taxon>PACMAD clade</taxon>
        <taxon>Panicoideae</taxon>
        <taxon>Andropogonodae</taxon>
        <taxon>Andropogoneae</taxon>
        <taxon>Saccharinae</taxon>
        <taxon>Miscanthus</taxon>
    </lineage>
</organism>
<comment type="caution">
    <text evidence="1">The sequence shown here is derived from an EMBL/GenBank/DDBJ whole genome shotgun (WGS) entry which is preliminary data.</text>
</comment>
<evidence type="ECO:0000313" key="2">
    <source>
        <dbReference type="Proteomes" id="UP000604825"/>
    </source>
</evidence>
<dbReference type="EMBL" id="CAJGYO010000002">
    <property type="protein sequence ID" value="CAD6212794.1"/>
    <property type="molecule type" value="Genomic_DNA"/>
</dbReference>
<proteinExistence type="predicted"/>
<gene>
    <name evidence="1" type="ORF">NCGR_LOCUS8534</name>
</gene>